<feature type="transmembrane region" description="Helical" evidence="7">
    <location>
        <begin position="227"/>
        <end position="244"/>
    </location>
</feature>
<feature type="transmembrane region" description="Helical" evidence="7">
    <location>
        <begin position="455"/>
        <end position="476"/>
    </location>
</feature>
<feature type="transmembrane region" description="Helical" evidence="7">
    <location>
        <begin position="488"/>
        <end position="508"/>
    </location>
</feature>
<dbReference type="Proteomes" id="UP000036987">
    <property type="component" value="Unassembled WGS sequence"/>
</dbReference>
<keyword evidence="4 7" id="KW-1133">Transmembrane helix</keyword>
<feature type="region of interest" description="Disordered" evidence="6">
    <location>
        <begin position="1"/>
        <end position="21"/>
    </location>
</feature>
<feature type="transmembrane region" description="Helical" evidence="7">
    <location>
        <begin position="431"/>
        <end position="449"/>
    </location>
</feature>
<dbReference type="Gene3D" id="1.20.1740.10">
    <property type="entry name" value="Amino acid/polyamine transporter I"/>
    <property type="match status" value="1"/>
</dbReference>
<feature type="domain" description="Cationic amino acid transporter C-terminal" evidence="8">
    <location>
        <begin position="548"/>
        <end position="598"/>
    </location>
</feature>
<dbReference type="PANTHER" id="PTHR43243:SF41">
    <property type="entry name" value="CATIONIC AMINO ACID TRANSPORTER 7, CHLOROPLASTIC"/>
    <property type="match status" value="1"/>
</dbReference>
<dbReference type="GO" id="GO:0006865">
    <property type="term" value="P:amino acid transport"/>
    <property type="evidence" value="ECO:0000318"/>
    <property type="project" value="GO_Central"/>
</dbReference>
<feature type="transmembrane region" description="Helical" evidence="7">
    <location>
        <begin position="514"/>
        <end position="535"/>
    </location>
</feature>
<dbReference type="STRING" id="29655.A0A0K9PNZ4"/>
<dbReference type="Pfam" id="PF13906">
    <property type="entry name" value="AA_permease_C"/>
    <property type="match status" value="1"/>
</dbReference>
<evidence type="ECO:0000259" key="8">
    <source>
        <dbReference type="Pfam" id="PF13906"/>
    </source>
</evidence>
<reference evidence="10" key="1">
    <citation type="journal article" date="2016" name="Nature">
        <title>The genome of the seagrass Zostera marina reveals angiosperm adaptation to the sea.</title>
        <authorList>
            <person name="Olsen J.L."/>
            <person name="Rouze P."/>
            <person name="Verhelst B."/>
            <person name="Lin Y.-C."/>
            <person name="Bayer T."/>
            <person name="Collen J."/>
            <person name="Dattolo E."/>
            <person name="De Paoli E."/>
            <person name="Dittami S."/>
            <person name="Maumus F."/>
            <person name="Michel G."/>
            <person name="Kersting A."/>
            <person name="Lauritano C."/>
            <person name="Lohaus R."/>
            <person name="Toepel M."/>
            <person name="Tonon T."/>
            <person name="Vanneste K."/>
            <person name="Amirebrahimi M."/>
            <person name="Brakel J."/>
            <person name="Bostroem C."/>
            <person name="Chovatia M."/>
            <person name="Grimwood J."/>
            <person name="Jenkins J.W."/>
            <person name="Jueterbock A."/>
            <person name="Mraz A."/>
            <person name="Stam W.T."/>
            <person name="Tice H."/>
            <person name="Bornberg-Bauer E."/>
            <person name="Green P.J."/>
            <person name="Pearson G.A."/>
            <person name="Procaccini G."/>
            <person name="Duarte C.M."/>
            <person name="Schmutz J."/>
            <person name="Reusch T.B.H."/>
            <person name="Van de Peer Y."/>
        </authorList>
    </citation>
    <scope>NUCLEOTIDE SEQUENCE [LARGE SCALE GENOMIC DNA]</scope>
    <source>
        <strain evidence="10">cv. Finnish</strain>
    </source>
</reference>
<dbReference type="AlphaFoldDB" id="A0A0K9PNZ4"/>
<evidence type="ECO:0000256" key="3">
    <source>
        <dbReference type="ARBA" id="ARBA00022692"/>
    </source>
</evidence>
<evidence type="ECO:0000256" key="1">
    <source>
        <dbReference type="ARBA" id="ARBA00004141"/>
    </source>
</evidence>
<feature type="transmembrane region" description="Helical" evidence="7">
    <location>
        <begin position="385"/>
        <end position="410"/>
    </location>
</feature>
<organism evidence="9 10">
    <name type="scientific">Zostera marina</name>
    <name type="common">Eelgrass</name>
    <dbReference type="NCBI Taxonomy" id="29655"/>
    <lineage>
        <taxon>Eukaryota</taxon>
        <taxon>Viridiplantae</taxon>
        <taxon>Streptophyta</taxon>
        <taxon>Embryophyta</taxon>
        <taxon>Tracheophyta</taxon>
        <taxon>Spermatophyta</taxon>
        <taxon>Magnoliopsida</taxon>
        <taxon>Liliopsida</taxon>
        <taxon>Zosteraceae</taxon>
        <taxon>Zostera</taxon>
    </lineage>
</organism>
<proteinExistence type="inferred from homology"/>
<comment type="caution">
    <text evidence="9">The sequence shown here is derived from an EMBL/GenBank/DDBJ whole genome shotgun (WGS) entry which is preliminary data.</text>
</comment>
<feature type="transmembrane region" description="Helical" evidence="7">
    <location>
        <begin position="130"/>
        <end position="152"/>
    </location>
</feature>
<evidence type="ECO:0000256" key="5">
    <source>
        <dbReference type="ARBA" id="ARBA00023136"/>
    </source>
</evidence>
<evidence type="ECO:0000256" key="7">
    <source>
        <dbReference type="SAM" id="Phobius"/>
    </source>
</evidence>
<keyword evidence="10" id="KW-1185">Reference proteome</keyword>
<dbReference type="GO" id="GO:0005886">
    <property type="term" value="C:plasma membrane"/>
    <property type="evidence" value="ECO:0000318"/>
    <property type="project" value="GO_Central"/>
</dbReference>
<accession>A0A0K9PNZ4</accession>
<evidence type="ECO:0000313" key="10">
    <source>
        <dbReference type="Proteomes" id="UP000036987"/>
    </source>
</evidence>
<name>A0A0K9PNZ4_ZOSMR</name>
<feature type="transmembrane region" description="Helical" evidence="7">
    <location>
        <begin position="100"/>
        <end position="118"/>
    </location>
</feature>
<feature type="transmembrane region" description="Helical" evidence="7">
    <location>
        <begin position="575"/>
        <end position="595"/>
    </location>
</feature>
<evidence type="ECO:0000256" key="4">
    <source>
        <dbReference type="ARBA" id="ARBA00022989"/>
    </source>
</evidence>
<evidence type="ECO:0000256" key="2">
    <source>
        <dbReference type="ARBA" id="ARBA00008572"/>
    </source>
</evidence>
<keyword evidence="3 7" id="KW-0812">Transmembrane</keyword>
<feature type="transmembrane region" description="Helical" evidence="7">
    <location>
        <begin position="164"/>
        <end position="184"/>
    </location>
</feature>
<dbReference type="OrthoDB" id="3900342at2759"/>
<sequence>MTNFGHNKSGLNPQDHTLQQPMLQPTTATGTATMEEQGSDIAQQGKIAPSSFLSIGEYGKSLMQTYRRIRRRAGSVTTTYEEMSRVRARSGPDMERSLRWYDLVGLGVGGMVGAGVFITSGRGAETAGPAVVFSFAIAGLCALLSAFCYTEFAVDMPVAGGAFSYLRVTFGELAAVITGANLLMEYVFSNAAVSRSFTAYLGSAIGINTIETWRITVTWLPEGFNQIDFLAVGVVLVISLIICHSTKESSILNMILTGIHLVFIFFIIAVGFWKGDLKNFTHPADPSKHAGGFFPFGVSGVFKGASSVYLSYIGYDAVSTMAEEVKSPTHDIPIGVSGSVALVTGLYCLMAASMCMLVPYDAIDYNNPFSKAFDDKDGWGWAENVIGAGASFGILTSMMVAMLGQARYLCVLGRSNVVPTWLAEVNPKTSTPVNATVFLGGLTAAIAIFTDLEVLLDLVNIGTLFVFYMVANAVVFRRYVAKEVTNPTPTITFLLSFSLISLAFTVIWHLAETSIAKVAMLCLCAVLGITAVQSFKIFVPQARKPEFWGVPFMPWVPAFSIFLNLFLMGDLNKSAYIRFLGFTAVILVFYALYGVHASFDAEKKNNGNVNSVSLVIDTFR</sequence>
<gene>
    <name evidence="9" type="ORF">ZOSMA_196G00130</name>
</gene>
<dbReference type="PANTHER" id="PTHR43243">
    <property type="entry name" value="INNER MEMBRANE TRANSPORTER YGJI-RELATED"/>
    <property type="match status" value="1"/>
</dbReference>
<comment type="subcellular location">
    <subcellularLocation>
        <location evidence="1">Membrane</location>
        <topology evidence="1">Multi-pass membrane protein</topology>
    </subcellularLocation>
</comment>
<feature type="transmembrane region" description="Helical" evidence="7">
    <location>
        <begin position="251"/>
        <end position="273"/>
    </location>
</feature>
<evidence type="ECO:0000256" key="6">
    <source>
        <dbReference type="SAM" id="MobiDB-lite"/>
    </source>
</evidence>
<feature type="transmembrane region" description="Helical" evidence="7">
    <location>
        <begin position="293"/>
        <end position="315"/>
    </location>
</feature>
<dbReference type="InterPro" id="IPR002293">
    <property type="entry name" value="AA/rel_permease1"/>
</dbReference>
<protein>
    <submittedName>
        <fullName evidence="9">Cationic amino acid transporter</fullName>
    </submittedName>
</protein>
<dbReference type="InterPro" id="IPR029485">
    <property type="entry name" value="CAT_C"/>
</dbReference>
<feature type="transmembrane region" description="Helical" evidence="7">
    <location>
        <begin position="336"/>
        <end position="360"/>
    </location>
</feature>
<dbReference type="Pfam" id="PF13520">
    <property type="entry name" value="AA_permease_2"/>
    <property type="match status" value="1"/>
</dbReference>
<evidence type="ECO:0000313" key="9">
    <source>
        <dbReference type="EMBL" id="KMZ70664.1"/>
    </source>
</evidence>
<feature type="transmembrane region" description="Helical" evidence="7">
    <location>
        <begin position="547"/>
        <end position="569"/>
    </location>
</feature>
<dbReference type="EMBL" id="LFYR01000718">
    <property type="protein sequence ID" value="KMZ70664.1"/>
    <property type="molecule type" value="Genomic_DNA"/>
</dbReference>
<keyword evidence="5 7" id="KW-0472">Membrane</keyword>
<dbReference type="GO" id="GO:0015171">
    <property type="term" value="F:amino acid transmembrane transporter activity"/>
    <property type="evidence" value="ECO:0000318"/>
    <property type="project" value="GO_Central"/>
</dbReference>
<dbReference type="OMA" id="FCLYLMY"/>
<comment type="similarity">
    <text evidence="2">Belongs to the amino acid-polyamine-organocation (APC) superfamily. Cationic amino acid transporter (CAT) (TC 2.A.3.3) family.</text>
</comment>